<comment type="caution">
    <text evidence="2">The sequence shown here is derived from an EMBL/GenBank/DDBJ whole genome shotgun (WGS) entry which is preliminary data.</text>
</comment>
<proteinExistence type="predicted"/>
<keyword evidence="3" id="KW-1185">Reference proteome</keyword>
<dbReference type="OrthoDB" id="7871110at2"/>
<keyword evidence="1" id="KW-1133">Transmembrane helix</keyword>
<dbReference type="EMBL" id="QZEV01000102">
    <property type="protein sequence ID" value="RJK98993.1"/>
    <property type="molecule type" value="Genomic_DNA"/>
</dbReference>
<name>A0A418ZRC9_9RHOB</name>
<reference evidence="2 3" key="1">
    <citation type="submission" date="2018-09" db="EMBL/GenBank/DDBJ databases">
        <title>Paracoccus onubensis nov. sp. a moderate halophilic bacterium isolated from Gruta de las Maravillas (Aracena, Spain).</title>
        <authorList>
            <person name="Jurado V."/>
            <person name="Gutierrez-Patricio S."/>
            <person name="Gonzalez-Pimentel J.L."/>
            <person name="Laiz L."/>
            <person name="Saiz-Jimenez C."/>
        </authorList>
    </citation>
    <scope>NUCLEOTIDE SEQUENCE [LARGE SCALE GENOMIC DNA]</scope>
    <source>
        <strain evidence="2 3">DSM 19484</strain>
    </source>
</reference>
<evidence type="ECO:0008006" key="4">
    <source>
        <dbReference type="Google" id="ProtNLM"/>
    </source>
</evidence>
<dbReference type="AlphaFoldDB" id="A0A418ZRC9"/>
<evidence type="ECO:0000313" key="2">
    <source>
        <dbReference type="EMBL" id="RJK98993.1"/>
    </source>
</evidence>
<dbReference type="RefSeq" id="WP_119887332.1">
    <property type="nucleotide sequence ID" value="NZ_CP067169.1"/>
</dbReference>
<dbReference type="Proteomes" id="UP000285530">
    <property type="component" value="Unassembled WGS sequence"/>
</dbReference>
<keyword evidence="1" id="KW-0472">Membrane</keyword>
<protein>
    <recommendedName>
        <fullName evidence="4">LPS export ABC transporter periplasmic protein LptC</fullName>
    </recommendedName>
</protein>
<evidence type="ECO:0000256" key="1">
    <source>
        <dbReference type="SAM" id="Phobius"/>
    </source>
</evidence>
<evidence type="ECO:0000313" key="3">
    <source>
        <dbReference type="Proteomes" id="UP000285530"/>
    </source>
</evidence>
<organism evidence="2 3">
    <name type="scientific">Paracoccus aestuarii</name>
    <dbReference type="NCBI Taxonomy" id="453842"/>
    <lineage>
        <taxon>Bacteria</taxon>
        <taxon>Pseudomonadati</taxon>
        <taxon>Pseudomonadota</taxon>
        <taxon>Alphaproteobacteria</taxon>
        <taxon>Rhodobacterales</taxon>
        <taxon>Paracoccaceae</taxon>
        <taxon>Paracoccus</taxon>
    </lineage>
</organism>
<gene>
    <name evidence="2" type="ORF">D3P06_15085</name>
</gene>
<accession>A0A418ZRC9</accession>
<keyword evidence="1" id="KW-0812">Transmembrane</keyword>
<sequence length="190" mass="20160">MNRTRIVRWLQVVLPLLALVLLSTMFLFSRGSDVESRIPYAEVDAQAAARDSRILAPEYSGVTDDGAQVTLRADRAMPTPGGGQAGALQLDWLRPDGLSARVTAPAGGAGDGVLRLEGGVRMTTSSGWRLDAPDLEAETARSEIRALNGVDATAPFGRITAGRMMLAPSAPDSDPAILNFSDGVRLIYQP</sequence>
<feature type="transmembrane region" description="Helical" evidence="1">
    <location>
        <begin position="6"/>
        <end position="28"/>
    </location>
</feature>